<dbReference type="CDD" id="cd01839">
    <property type="entry name" value="SGNH_arylesterase_like"/>
    <property type="match status" value="1"/>
</dbReference>
<evidence type="ECO:0000259" key="1">
    <source>
        <dbReference type="Pfam" id="PF13472"/>
    </source>
</evidence>
<dbReference type="InterPro" id="IPR036514">
    <property type="entry name" value="SGNH_hydro_sf"/>
</dbReference>
<evidence type="ECO:0000313" key="2">
    <source>
        <dbReference type="EMBL" id="MBB5039858.1"/>
    </source>
</evidence>
<keyword evidence="3" id="KW-1185">Reference proteome</keyword>
<dbReference type="Pfam" id="PF13472">
    <property type="entry name" value="Lipase_GDSL_2"/>
    <property type="match status" value="1"/>
</dbReference>
<comment type="caution">
    <text evidence="2">The sequence shown here is derived from an EMBL/GenBank/DDBJ whole genome shotgun (WGS) entry which is preliminary data.</text>
</comment>
<evidence type="ECO:0000313" key="3">
    <source>
        <dbReference type="Proteomes" id="UP000534294"/>
    </source>
</evidence>
<gene>
    <name evidence="2" type="ORF">HNQ64_004136</name>
</gene>
<sequence length="216" mass="23370">MKTILCFGDSNTWGYDPASMTAPFPRRHGPEVRWTGVLAKALGAGFRVIEEGQNGRTTVHEDPLNICRKGKDYLPACLESHKPLDLVILMLGTNDLKSTFNVPPGEIAAGAGVLGRMILAGDAGPENRPPQLLLMCPPKVRDLSAMPDLDAKIPHGAARSAEFPRHYKAQAVALKCEYFNSQEIVETSPVDGIHLEASEHLKLGEALAEKVKVLLG</sequence>
<name>A0A7W8DRU3_9BACT</name>
<dbReference type="Gene3D" id="3.40.50.1110">
    <property type="entry name" value="SGNH hydrolase"/>
    <property type="match status" value="1"/>
</dbReference>
<organism evidence="2 3">
    <name type="scientific">Prosthecobacter dejongeii</name>
    <dbReference type="NCBI Taxonomy" id="48465"/>
    <lineage>
        <taxon>Bacteria</taxon>
        <taxon>Pseudomonadati</taxon>
        <taxon>Verrucomicrobiota</taxon>
        <taxon>Verrucomicrobiia</taxon>
        <taxon>Verrucomicrobiales</taxon>
        <taxon>Verrucomicrobiaceae</taxon>
        <taxon>Prosthecobacter</taxon>
    </lineage>
</organism>
<reference evidence="2 3" key="1">
    <citation type="submission" date="2020-08" db="EMBL/GenBank/DDBJ databases">
        <title>Genomic Encyclopedia of Type Strains, Phase IV (KMG-IV): sequencing the most valuable type-strain genomes for metagenomic binning, comparative biology and taxonomic classification.</title>
        <authorList>
            <person name="Goeker M."/>
        </authorList>
    </citation>
    <scope>NUCLEOTIDE SEQUENCE [LARGE SCALE GENOMIC DNA]</scope>
    <source>
        <strain evidence="2 3">DSM 12251</strain>
    </source>
</reference>
<dbReference type="SUPFAM" id="SSF52266">
    <property type="entry name" value="SGNH hydrolase"/>
    <property type="match status" value="1"/>
</dbReference>
<dbReference type="InterPro" id="IPR013830">
    <property type="entry name" value="SGNH_hydro"/>
</dbReference>
<proteinExistence type="predicted"/>
<protein>
    <submittedName>
        <fullName evidence="2">Lysophospholipase L1-like esterase</fullName>
    </submittedName>
</protein>
<dbReference type="RefSeq" id="WP_184212018.1">
    <property type="nucleotide sequence ID" value="NZ_JACHIF010000010.1"/>
</dbReference>
<dbReference type="GO" id="GO:0016788">
    <property type="term" value="F:hydrolase activity, acting on ester bonds"/>
    <property type="evidence" value="ECO:0007669"/>
    <property type="project" value="UniProtKB-ARBA"/>
</dbReference>
<feature type="domain" description="SGNH hydrolase-type esterase" evidence="1">
    <location>
        <begin position="6"/>
        <end position="189"/>
    </location>
</feature>
<dbReference type="EMBL" id="JACHIF010000010">
    <property type="protein sequence ID" value="MBB5039858.1"/>
    <property type="molecule type" value="Genomic_DNA"/>
</dbReference>
<dbReference type="Proteomes" id="UP000534294">
    <property type="component" value="Unassembled WGS sequence"/>
</dbReference>
<dbReference type="AlphaFoldDB" id="A0A7W8DRU3"/>
<accession>A0A7W8DRU3</accession>